<sequence>MNFLKIALSNELKNNDFNSWQTTNLNNKPQASELAAIVLAEGDQDSLKTAQDLQKTSGLGIPIIEVSHETISNNEKEKIINAANKYTKKWSQAF</sequence>
<dbReference type="EMBL" id="ADFT01000001">
    <property type="protein sequence ID" value="EFB63754.1"/>
    <property type="molecule type" value="Genomic_DNA"/>
</dbReference>
<accession>D1YFR4</accession>
<evidence type="ECO:0000313" key="1">
    <source>
        <dbReference type="EMBL" id="EFB63754.1"/>
    </source>
</evidence>
<reference evidence="1 2" key="1">
    <citation type="submission" date="2009-12" db="EMBL/GenBank/DDBJ databases">
        <title>Genome Sequence of Lactobacillus gasseri 224-1.</title>
        <authorList>
            <person name="Durkin A.S."/>
            <person name="Madupu R."/>
            <person name="Torralba M."/>
            <person name="Methe B."/>
            <person name="Sutton G."/>
            <person name="Strausberg R.L."/>
            <person name="Nelson K.E."/>
        </authorList>
    </citation>
    <scope>NUCLEOTIDE SEQUENCE [LARGE SCALE GENOMIC DNA]</scope>
    <source>
        <strain evidence="1 2">224-1</strain>
    </source>
</reference>
<evidence type="ECO:0000313" key="2">
    <source>
        <dbReference type="Proteomes" id="UP000003684"/>
    </source>
</evidence>
<comment type="caution">
    <text evidence="1">The sequence shown here is derived from an EMBL/GenBank/DDBJ whole genome shotgun (WGS) entry which is preliminary data.</text>
</comment>
<dbReference type="Proteomes" id="UP000003684">
    <property type="component" value="Unassembled WGS sequence"/>
</dbReference>
<dbReference type="AlphaFoldDB" id="D1YFR4"/>
<protein>
    <submittedName>
        <fullName evidence="1">Uncharacterized protein</fullName>
    </submittedName>
</protein>
<proteinExistence type="predicted"/>
<name>D1YFR4_LACGS</name>
<gene>
    <name evidence="1" type="ORF">HMPREF9209_1581</name>
</gene>
<organism evidence="1 2">
    <name type="scientific">Lactobacillus gasseri 224-1</name>
    <dbReference type="NCBI Taxonomy" id="679196"/>
    <lineage>
        <taxon>Bacteria</taxon>
        <taxon>Bacillati</taxon>
        <taxon>Bacillota</taxon>
        <taxon>Bacilli</taxon>
        <taxon>Lactobacillales</taxon>
        <taxon>Lactobacillaceae</taxon>
        <taxon>Lactobacillus</taxon>
    </lineage>
</organism>